<dbReference type="Proteomes" id="UP000257200">
    <property type="component" value="Unplaced"/>
</dbReference>
<evidence type="ECO:0000313" key="2">
    <source>
        <dbReference type="Ensembl" id="ENSAPOP00000008272.1"/>
    </source>
</evidence>
<name>A0A3Q1EWM4_9TELE</name>
<proteinExistence type="predicted"/>
<dbReference type="PANTHER" id="PTHR37476:SF1">
    <property type="entry name" value="COILED-COIL DOMAIN-CONTAINING PROTEIN 171"/>
    <property type="match status" value="1"/>
</dbReference>
<reference evidence="2" key="2">
    <citation type="submission" date="2025-09" db="UniProtKB">
        <authorList>
            <consortium name="Ensembl"/>
        </authorList>
    </citation>
    <scope>IDENTIFICATION</scope>
</reference>
<evidence type="ECO:0000256" key="1">
    <source>
        <dbReference type="SAM" id="MobiDB-lite"/>
    </source>
</evidence>
<dbReference type="PANTHER" id="PTHR37476">
    <property type="entry name" value="COILED-COIL DOMAIN-CONTAINING PROTEIN 171"/>
    <property type="match status" value="1"/>
</dbReference>
<dbReference type="InParanoid" id="A0A3Q1EWM4"/>
<feature type="compositionally biased region" description="Pro residues" evidence="1">
    <location>
        <begin position="185"/>
        <end position="195"/>
    </location>
</feature>
<sequence length="216" mass="23899">MSAARSALSRLLEQLLDQSADGVETDTLRLPPRPDVKVSPALGDPVQVCVPPEHLSSLQALVSNLQQHFLLFSQRLHSAEVERRSLRVELANQKRGQRLLSSVSQLCHTCSSRIGWLEQEVSAHRSHVTALLSELQDVCLRDNQAFVPVRRFSQFPETFPLANVDKPPPVLLSDWPKDLADRISPAPPEINPTPSSPLCKSKAKKVKKKKKVGGST</sequence>
<evidence type="ECO:0000313" key="3">
    <source>
        <dbReference type="Proteomes" id="UP000257200"/>
    </source>
</evidence>
<feature type="region of interest" description="Disordered" evidence="1">
    <location>
        <begin position="175"/>
        <end position="216"/>
    </location>
</feature>
<dbReference type="Ensembl" id="ENSAPOT00000003543.1">
    <property type="protein sequence ID" value="ENSAPOP00000008272.1"/>
    <property type="gene ID" value="ENSAPOG00000010375.1"/>
</dbReference>
<organism evidence="2 3">
    <name type="scientific">Acanthochromis polyacanthus</name>
    <name type="common">spiny chromis</name>
    <dbReference type="NCBI Taxonomy" id="80966"/>
    <lineage>
        <taxon>Eukaryota</taxon>
        <taxon>Metazoa</taxon>
        <taxon>Chordata</taxon>
        <taxon>Craniata</taxon>
        <taxon>Vertebrata</taxon>
        <taxon>Euteleostomi</taxon>
        <taxon>Actinopterygii</taxon>
        <taxon>Neopterygii</taxon>
        <taxon>Teleostei</taxon>
        <taxon>Neoteleostei</taxon>
        <taxon>Acanthomorphata</taxon>
        <taxon>Ovalentaria</taxon>
        <taxon>Pomacentridae</taxon>
        <taxon>Acanthochromis</taxon>
    </lineage>
</organism>
<accession>A0A3Q1EWM4</accession>
<reference evidence="2" key="1">
    <citation type="submission" date="2025-08" db="UniProtKB">
        <authorList>
            <consortium name="Ensembl"/>
        </authorList>
    </citation>
    <scope>IDENTIFICATION</scope>
</reference>
<dbReference type="GeneTree" id="ENSGT01060000248726"/>
<protein>
    <submittedName>
        <fullName evidence="2">Uncharacterized protein</fullName>
    </submittedName>
</protein>
<dbReference type="STRING" id="80966.ENSAPOP00000008272"/>
<dbReference type="AlphaFoldDB" id="A0A3Q1EWM4"/>
<keyword evidence="3" id="KW-1185">Reference proteome</keyword>
<feature type="compositionally biased region" description="Basic residues" evidence="1">
    <location>
        <begin position="201"/>
        <end position="216"/>
    </location>
</feature>